<comment type="subcellular location">
    <subcellularLocation>
        <location evidence="1 8">Cell membrane</location>
        <topology evidence="1 8">Multi-pass membrane protein</topology>
    </subcellularLocation>
</comment>
<keyword evidence="5 8" id="KW-0472">Membrane</keyword>
<gene>
    <name evidence="8" type="primary">fluC</name>
    <name evidence="8" type="synonym">crcB</name>
    <name evidence="9" type="ORF">DU500_08900</name>
</gene>
<evidence type="ECO:0000256" key="6">
    <source>
        <dbReference type="ARBA" id="ARBA00035120"/>
    </source>
</evidence>
<keyword evidence="10" id="KW-1185">Reference proteome</keyword>
<keyword evidence="8" id="KW-0813">Transport</keyword>
<keyword evidence="3 8" id="KW-0812">Transmembrane</keyword>
<proteinExistence type="inferred from homology"/>
<feature type="transmembrane region" description="Helical" evidence="8">
    <location>
        <begin position="12"/>
        <end position="32"/>
    </location>
</feature>
<keyword evidence="2 8" id="KW-1003">Cell membrane</keyword>
<dbReference type="Proteomes" id="UP000253273">
    <property type="component" value="Chromosome"/>
</dbReference>
<comment type="function">
    <text evidence="8">Fluoride-specific ion channel. Important for reducing fluoride concentration in the cell, thus reducing its toxicity.</text>
</comment>
<feature type="transmembrane region" description="Helical" evidence="8">
    <location>
        <begin position="70"/>
        <end position="90"/>
    </location>
</feature>
<evidence type="ECO:0000256" key="2">
    <source>
        <dbReference type="ARBA" id="ARBA00022475"/>
    </source>
</evidence>
<dbReference type="GO" id="GO:0140114">
    <property type="term" value="P:cellular detoxification of fluoride"/>
    <property type="evidence" value="ECO:0007669"/>
    <property type="project" value="UniProtKB-UniRule"/>
</dbReference>
<dbReference type="RefSeq" id="WP_114585669.1">
    <property type="nucleotide sequence ID" value="NZ_CP031150.1"/>
</dbReference>
<comment type="catalytic activity">
    <reaction evidence="7">
        <text>fluoride(in) = fluoride(out)</text>
        <dbReference type="Rhea" id="RHEA:76159"/>
        <dbReference type="ChEBI" id="CHEBI:17051"/>
    </reaction>
    <physiologicalReaction direction="left-to-right" evidence="7">
        <dbReference type="Rhea" id="RHEA:76160"/>
    </physiologicalReaction>
</comment>
<keyword evidence="8" id="KW-0407">Ion channel</keyword>
<dbReference type="EMBL" id="CP031150">
    <property type="protein sequence ID" value="AXG06531.1"/>
    <property type="molecule type" value="Genomic_DNA"/>
</dbReference>
<dbReference type="GO" id="GO:0005886">
    <property type="term" value="C:plasma membrane"/>
    <property type="evidence" value="ECO:0007669"/>
    <property type="project" value="UniProtKB-SubCell"/>
</dbReference>
<evidence type="ECO:0000313" key="9">
    <source>
        <dbReference type="EMBL" id="AXG06531.1"/>
    </source>
</evidence>
<dbReference type="GeneID" id="37283499"/>
<dbReference type="PANTHER" id="PTHR28259:SF1">
    <property type="entry name" value="FLUORIDE EXPORT PROTEIN 1-RELATED"/>
    <property type="match status" value="1"/>
</dbReference>
<evidence type="ECO:0000256" key="7">
    <source>
        <dbReference type="ARBA" id="ARBA00035585"/>
    </source>
</evidence>
<dbReference type="AlphaFoldDB" id="A0A345E2V9"/>
<dbReference type="PANTHER" id="PTHR28259">
    <property type="entry name" value="FLUORIDE EXPORT PROTEIN 1-RELATED"/>
    <property type="match status" value="1"/>
</dbReference>
<keyword evidence="8" id="KW-0406">Ion transport</keyword>
<dbReference type="GO" id="GO:0062054">
    <property type="term" value="F:fluoride channel activity"/>
    <property type="evidence" value="ECO:0007669"/>
    <property type="project" value="UniProtKB-UniRule"/>
</dbReference>
<evidence type="ECO:0000256" key="3">
    <source>
        <dbReference type="ARBA" id="ARBA00022692"/>
    </source>
</evidence>
<keyword evidence="4 8" id="KW-1133">Transmembrane helix</keyword>
<evidence type="ECO:0000256" key="4">
    <source>
        <dbReference type="ARBA" id="ARBA00022989"/>
    </source>
</evidence>
<evidence type="ECO:0000256" key="1">
    <source>
        <dbReference type="ARBA" id="ARBA00004651"/>
    </source>
</evidence>
<comment type="caution">
    <text evidence="8">Lacks conserved residue(s) required for the propagation of feature annotation.</text>
</comment>
<organism evidence="9 10">
    <name type="scientific">Haloplanus rubicundus</name>
    <dbReference type="NCBI Taxonomy" id="1547898"/>
    <lineage>
        <taxon>Archaea</taxon>
        <taxon>Methanobacteriati</taxon>
        <taxon>Methanobacteriota</taxon>
        <taxon>Stenosarchaea group</taxon>
        <taxon>Halobacteria</taxon>
        <taxon>Halobacteriales</taxon>
        <taxon>Haloferacaceae</taxon>
        <taxon>Haloplanus</taxon>
    </lineage>
</organism>
<reference evidence="9 10" key="1">
    <citation type="submission" date="2018-07" db="EMBL/GenBank/DDBJ databases">
        <title>Genome sequences of Haloplanus sp. CBA1113.</title>
        <authorList>
            <person name="Kim Y.B."/>
            <person name="Roh S.W."/>
        </authorList>
    </citation>
    <scope>NUCLEOTIDE SEQUENCE [LARGE SCALE GENOMIC DNA]</scope>
    <source>
        <strain evidence="9 10">CBA1113</strain>
    </source>
</reference>
<dbReference type="HAMAP" id="MF_00454">
    <property type="entry name" value="FluC"/>
    <property type="match status" value="1"/>
</dbReference>
<feature type="transmembrane region" description="Helical" evidence="8">
    <location>
        <begin position="38"/>
        <end position="58"/>
    </location>
</feature>
<protein>
    <recommendedName>
        <fullName evidence="8">Fluoride-specific ion channel FluC</fullName>
    </recommendedName>
</protein>
<dbReference type="InterPro" id="IPR003691">
    <property type="entry name" value="FluC"/>
</dbReference>
<evidence type="ECO:0000313" key="10">
    <source>
        <dbReference type="Proteomes" id="UP000253273"/>
    </source>
</evidence>
<evidence type="ECO:0000256" key="8">
    <source>
        <dbReference type="HAMAP-Rule" id="MF_00454"/>
    </source>
</evidence>
<name>A0A345E2V9_9EURY</name>
<comment type="similarity">
    <text evidence="6 8">Belongs to the fluoride channel Fluc/FEX (TC 1.A.43) family.</text>
</comment>
<dbReference type="OrthoDB" id="253428at2157"/>
<feature type="transmembrane region" description="Helical" evidence="8">
    <location>
        <begin position="96"/>
        <end position="117"/>
    </location>
</feature>
<dbReference type="KEGG" id="haj:DU500_08900"/>
<sequence>MERTTASRLRTFELVALVAVGGFAGANLRHAFSLALPGLAGTFAANVLGCLALGFLVYEAELHGVLSEETSVVLGTGFLSSFTTYSTFALEVVQSAPAVGLGYVIASYAAGFAAVLAGRRVARALGGSE</sequence>
<accession>A0A345E2V9</accession>
<dbReference type="Pfam" id="PF02537">
    <property type="entry name" value="CRCB"/>
    <property type="match status" value="1"/>
</dbReference>
<evidence type="ECO:0000256" key="5">
    <source>
        <dbReference type="ARBA" id="ARBA00023136"/>
    </source>
</evidence>